<comment type="caution">
    <text evidence="1">The sequence shown here is derived from an EMBL/GenBank/DDBJ whole genome shotgun (WGS) entry which is preliminary data.</text>
</comment>
<name>A0A5C6A6L9_9BACT</name>
<evidence type="ECO:0000313" key="2">
    <source>
        <dbReference type="Proteomes" id="UP000316213"/>
    </source>
</evidence>
<accession>A0A5C6A6L9</accession>
<evidence type="ECO:0000313" key="1">
    <source>
        <dbReference type="EMBL" id="TWT95159.1"/>
    </source>
</evidence>
<protein>
    <submittedName>
        <fullName evidence="1">Uncharacterized protein</fullName>
    </submittedName>
</protein>
<dbReference type="AlphaFoldDB" id="A0A5C6A6L9"/>
<keyword evidence="2" id="KW-1185">Reference proteome</keyword>
<organism evidence="1 2">
    <name type="scientific">Neorhodopirellula pilleata</name>
    <dbReference type="NCBI Taxonomy" id="2714738"/>
    <lineage>
        <taxon>Bacteria</taxon>
        <taxon>Pseudomonadati</taxon>
        <taxon>Planctomycetota</taxon>
        <taxon>Planctomycetia</taxon>
        <taxon>Pirellulales</taxon>
        <taxon>Pirellulaceae</taxon>
        <taxon>Neorhodopirellula</taxon>
    </lineage>
</organism>
<reference evidence="1 2" key="1">
    <citation type="submission" date="2019-02" db="EMBL/GenBank/DDBJ databases">
        <title>Deep-cultivation of Planctomycetes and their phenomic and genomic characterization uncovers novel biology.</title>
        <authorList>
            <person name="Wiegand S."/>
            <person name="Jogler M."/>
            <person name="Boedeker C."/>
            <person name="Pinto D."/>
            <person name="Vollmers J."/>
            <person name="Rivas-Marin E."/>
            <person name="Kohn T."/>
            <person name="Peeters S.H."/>
            <person name="Heuer A."/>
            <person name="Rast P."/>
            <person name="Oberbeckmann S."/>
            <person name="Bunk B."/>
            <person name="Jeske O."/>
            <person name="Meyerdierks A."/>
            <person name="Storesund J.E."/>
            <person name="Kallscheuer N."/>
            <person name="Luecker S."/>
            <person name="Lage O.M."/>
            <person name="Pohl T."/>
            <person name="Merkel B.J."/>
            <person name="Hornburger P."/>
            <person name="Mueller R.-W."/>
            <person name="Bruemmer F."/>
            <person name="Labrenz M."/>
            <person name="Spormann A.M."/>
            <person name="Op Den Camp H."/>
            <person name="Overmann J."/>
            <person name="Amann R."/>
            <person name="Jetten M.S.M."/>
            <person name="Mascher T."/>
            <person name="Medema M.H."/>
            <person name="Devos D.P."/>
            <person name="Kaster A.-K."/>
            <person name="Ovreas L."/>
            <person name="Rohde M."/>
            <person name="Galperin M.Y."/>
            <person name="Jogler C."/>
        </authorList>
    </citation>
    <scope>NUCLEOTIDE SEQUENCE [LARGE SCALE GENOMIC DNA]</scope>
    <source>
        <strain evidence="1 2">Pla100</strain>
    </source>
</reference>
<dbReference type="EMBL" id="SJPM01000007">
    <property type="protein sequence ID" value="TWT95159.1"/>
    <property type="molecule type" value="Genomic_DNA"/>
</dbReference>
<gene>
    <name evidence="1" type="ORF">Pla100_37430</name>
</gene>
<dbReference type="Proteomes" id="UP000316213">
    <property type="component" value="Unassembled WGS sequence"/>
</dbReference>
<proteinExistence type="predicted"/>
<sequence>MNQRDTLDPKSRFSGRSMLALLLFAGLLLVAFQQYQQNQNLRRTIETLTSRVEHLEASGEYAQAKFEKLVRHVSDEPVLRVP</sequence>